<dbReference type="Gene3D" id="2.60.40.10">
    <property type="entry name" value="Immunoglobulins"/>
    <property type="match status" value="4"/>
</dbReference>
<feature type="transmembrane region" description="Helical" evidence="7">
    <location>
        <begin position="649"/>
        <end position="670"/>
    </location>
</feature>
<dbReference type="Pfam" id="PF08205">
    <property type="entry name" value="C2-set_2"/>
    <property type="match status" value="1"/>
</dbReference>
<dbReference type="PROSITE" id="PS50835">
    <property type="entry name" value="IG_LIKE"/>
    <property type="match status" value="4"/>
</dbReference>
<organism evidence="9 10">
    <name type="scientific">Amblyomma americanum</name>
    <name type="common">Lone star tick</name>
    <dbReference type="NCBI Taxonomy" id="6943"/>
    <lineage>
        <taxon>Eukaryota</taxon>
        <taxon>Metazoa</taxon>
        <taxon>Ecdysozoa</taxon>
        <taxon>Arthropoda</taxon>
        <taxon>Chelicerata</taxon>
        <taxon>Arachnida</taxon>
        <taxon>Acari</taxon>
        <taxon>Parasitiformes</taxon>
        <taxon>Ixodida</taxon>
        <taxon>Ixodoidea</taxon>
        <taxon>Ixodidae</taxon>
        <taxon>Amblyomminae</taxon>
        <taxon>Amblyomma</taxon>
    </lineage>
</organism>
<reference evidence="9 10" key="1">
    <citation type="journal article" date="2023" name="Arcadia Sci">
        <title>De novo assembly of a long-read Amblyomma americanum tick genome.</title>
        <authorList>
            <person name="Chou S."/>
            <person name="Poskanzer K.E."/>
            <person name="Rollins M."/>
            <person name="Thuy-Boun P.S."/>
        </authorList>
    </citation>
    <scope>NUCLEOTIDE SEQUENCE [LARGE SCALE GENOMIC DNA]</scope>
    <source>
        <strain evidence="9">F_SG_1</strain>
        <tissue evidence="9">Salivary glands</tissue>
    </source>
</reference>
<evidence type="ECO:0000256" key="3">
    <source>
        <dbReference type="ARBA" id="ARBA00022989"/>
    </source>
</evidence>
<evidence type="ECO:0000256" key="2">
    <source>
        <dbReference type="ARBA" id="ARBA00022692"/>
    </source>
</evidence>
<protein>
    <recommendedName>
        <fullName evidence="8">Ig-like domain-containing protein</fullName>
    </recommendedName>
</protein>
<dbReference type="SMART" id="SM00408">
    <property type="entry name" value="IGc2"/>
    <property type="match status" value="4"/>
</dbReference>
<evidence type="ECO:0000256" key="1">
    <source>
        <dbReference type="ARBA" id="ARBA00004167"/>
    </source>
</evidence>
<dbReference type="InterPro" id="IPR007110">
    <property type="entry name" value="Ig-like_dom"/>
</dbReference>
<sequence>MSPKETKFQYVLKVFFDCAGSNASVEVTAVVGGDAWLPCNVAADSDEERTVGLVLWYKDNSSTPVYTVDARWGSLLQGARHFPGEEEVELAARLSFDARHQPALLRVARVEAEDAGVYRCRVDYRQARTEVTLAALRVIVPPRELIVLDEYGQRQVDVLGPYNEGATVLLVCEVEGGDPPPEVLWFKDGELLDSSFSVLWPQGVVRNEVQLGPLRRRDLLVALQCRASNNNVTEALTAHFTLDLTLKPTEVKVSLPALSHSSAEGATLVAGEMAEARCLAKGARPMAQVAWFKGGHRLQHDRFLSREPGSTLSAVSFVVRAEDHGAQLTCRADNPSLPGSEISDFLVLDVHYPPQLSLTASEQRPREGDNVTLRCDWSANPVVNAVWWRRDGQLLEWRNEVLHLVNVTRAQSGLYECLASNRFGESFSNQLRLSIQYAPECAEGQREEYASSPELRIACEVRANPSDELHFEWLANTTRRVGRINSLAVNGTRALARAVADRELEYGSLLCWASNRVGKQRQPCIFRIVPPAPPGRPHSCNVTAHSQDGIAVTCAAGSTGGLPVTFIAELLSEETASHPALLRNATDARWPRFVFEELPREGALLVRVYALNSQGRSAAAEVRLPAGLSLLHEPSPAIDANSLRLPGHVIGFLITAVVALAIVIVSLTVTRHWKRRRRRKDPKHLVELQKLQKHSPQKSFCECASDDVVFQSPDLITSKYGVPDQAVTVPALPRDVVGGPALDVCYRGTAGVDSCRSPTVQLKLTTFVGSPSTEVRKPASPTCVCVQAPSRLVAGRPSHSNDQRGTVVGTPLQTSRQLAEEEAHLKLQ</sequence>
<dbReference type="PANTHER" id="PTHR23278:SF19">
    <property type="entry name" value="OBSCURIN"/>
    <property type="match status" value="1"/>
</dbReference>
<dbReference type="EMBL" id="JARKHS020013019">
    <property type="protein sequence ID" value="KAK8776389.1"/>
    <property type="molecule type" value="Genomic_DNA"/>
</dbReference>
<evidence type="ECO:0000313" key="9">
    <source>
        <dbReference type="EMBL" id="KAK8776389.1"/>
    </source>
</evidence>
<comment type="subcellular location">
    <subcellularLocation>
        <location evidence="1">Membrane</location>
        <topology evidence="1">Single-pass membrane protein</topology>
    </subcellularLocation>
</comment>
<dbReference type="Pfam" id="PF13927">
    <property type="entry name" value="Ig_3"/>
    <property type="match status" value="1"/>
</dbReference>
<comment type="caution">
    <text evidence="9">The sequence shown here is derived from an EMBL/GenBank/DDBJ whole genome shotgun (WGS) entry which is preliminary data.</text>
</comment>
<keyword evidence="5" id="KW-1015">Disulfide bond</keyword>
<accession>A0AAQ4ENQ7</accession>
<feature type="region of interest" description="Disordered" evidence="6">
    <location>
        <begin position="794"/>
        <end position="828"/>
    </location>
</feature>
<feature type="compositionally biased region" description="Basic and acidic residues" evidence="6">
    <location>
        <begin position="818"/>
        <end position="828"/>
    </location>
</feature>
<feature type="domain" description="Ig-like" evidence="8">
    <location>
        <begin position="142"/>
        <end position="241"/>
    </location>
</feature>
<evidence type="ECO:0000256" key="5">
    <source>
        <dbReference type="ARBA" id="ARBA00023157"/>
    </source>
</evidence>
<keyword evidence="10" id="KW-1185">Reference proteome</keyword>
<dbReference type="InterPro" id="IPR013783">
    <property type="entry name" value="Ig-like_fold"/>
</dbReference>
<feature type="domain" description="Ig-like" evidence="8">
    <location>
        <begin position="354"/>
        <end position="434"/>
    </location>
</feature>
<evidence type="ECO:0000256" key="6">
    <source>
        <dbReference type="SAM" id="MobiDB-lite"/>
    </source>
</evidence>
<dbReference type="PANTHER" id="PTHR23278">
    <property type="entry name" value="SIDESTEP PROTEIN"/>
    <property type="match status" value="1"/>
</dbReference>
<keyword evidence="3 7" id="KW-1133">Transmembrane helix</keyword>
<evidence type="ECO:0000256" key="4">
    <source>
        <dbReference type="ARBA" id="ARBA00023136"/>
    </source>
</evidence>
<dbReference type="GO" id="GO:0016020">
    <property type="term" value="C:membrane"/>
    <property type="evidence" value="ECO:0007669"/>
    <property type="project" value="UniProtKB-SubCell"/>
</dbReference>
<keyword evidence="4 7" id="KW-0472">Membrane</keyword>
<evidence type="ECO:0000259" key="8">
    <source>
        <dbReference type="PROSITE" id="PS50835"/>
    </source>
</evidence>
<dbReference type="AlphaFoldDB" id="A0AAQ4ENQ7"/>
<gene>
    <name evidence="9" type="ORF">V5799_030266</name>
</gene>
<evidence type="ECO:0000313" key="10">
    <source>
        <dbReference type="Proteomes" id="UP001321473"/>
    </source>
</evidence>
<name>A0AAQ4ENQ7_AMBAM</name>
<dbReference type="InterPro" id="IPR036179">
    <property type="entry name" value="Ig-like_dom_sf"/>
</dbReference>
<keyword evidence="2 7" id="KW-0812">Transmembrane</keyword>
<feature type="domain" description="Ig-like" evidence="8">
    <location>
        <begin position="256"/>
        <end position="343"/>
    </location>
</feature>
<dbReference type="SMART" id="SM00409">
    <property type="entry name" value="IG"/>
    <property type="match status" value="4"/>
</dbReference>
<dbReference type="Pfam" id="PF07686">
    <property type="entry name" value="V-set"/>
    <property type="match status" value="1"/>
</dbReference>
<dbReference type="SUPFAM" id="SSF48726">
    <property type="entry name" value="Immunoglobulin"/>
    <property type="match status" value="4"/>
</dbReference>
<evidence type="ECO:0000256" key="7">
    <source>
        <dbReference type="SAM" id="Phobius"/>
    </source>
</evidence>
<feature type="domain" description="Ig-like" evidence="8">
    <location>
        <begin position="3"/>
        <end position="132"/>
    </location>
</feature>
<dbReference type="InterPro" id="IPR013162">
    <property type="entry name" value="CD80_C2-set"/>
</dbReference>
<dbReference type="Proteomes" id="UP001321473">
    <property type="component" value="Unassembled WGS sequence"/>
</dbReference>
<dbReference type="InterPro" id="IPR003598">
    <property type="entry name" value="Ig_sub2"/>
</dbReference>
<dbReference type="InterPro" id="IPR013106">
    <property type="entry name" value="Ig_V-set"/>
</dbReference>
<dbReference type="InterPro" id="IPR003599">
    <property type="entry name" value="Ig_sub"/>
</dbReference>
<proteinExistence type="predicted"/>